<organism evidence="8 9">
    <name type="scientific">Pyronema omphalodes (strain CBS 100304)</name>
    <name type="common">Pyronema confluens</name>
    <dbReference type="NCBI Taxonomy" id="1076935"/>
    <lineage>
        <taxon>Eukaryota</taxon>
        <taxon>Fungi</taxon>
        <taxon>Dikarya</taxon>
        <taxon>Ascomycota</taxon>
        <taxon>Pezizomycotina</taxon>
        <taxon>Pezizomycetes</taxon>
        <taxon>Pezizales</taxon>
        <taxon>Pyronemataceae</taxon>
        <taxon>Pyronema</taxon>
    </lineage>
</organism>
<dbReference type="PANTHER" id="PTHR31632:SF2">
    <property type="entry name" value="PLASMA MEMBRANE IRON PERMEASE"/>
    <property type="match status" value="1"/>
</dbReference>
<sequence>MGKDVFAVPVFFILFRETVETSIIVAVLLSFIQQLITDDLVLQKRLVRQVWAGTLAGLFICLVIGAGMISAFYRLRRNLWSGAEDLWEGLFSVVASIVITIMGFALLRVNKLRSKWIVKISAAMDNQTSTNYATKEGLEAVVFVGGVGLSEPATAFPLPTVVGLVAGGAVGLMLYHGGNKTALHGFLIGSTCVLYLVAAGLASKAAWSFDMYRFAKMVGGDVAETGAGPGSYNIYRSVWHVNCCSPKFNGGSGWGVFNSVLGWQNSATYGSVLTYNLYWILVVLWMGVMRYEETHGHYPWRKKPVVTQASSVSEGETTIEKQMEVGTAVADGR</sequence>
<evidence type="ECO:0000313" key="8">
    <source>
        <dbReference type="EMBL" id="CCX31847.1"/>
    </source>
</evidence>
<dbReference type="OrthoDB" id="4364at2759"/>
<dbReference type="AlphaFoldDB" id="U4LJX6"/>
<dbReference type="Pfam" id="PF03239">
    <property type="entry name" value="FTR1"/>
    <property type="match status" value="1"/>
</dbReference>
<gene>
    <name evidence="8" type="ORF">PCON_11517</name>
</gene>
<comment type="subcellular location">
    <subcellularLocation>
        <location evidence="1">Membrane</location>
        <topology evidence="1">Multi-pass membrane protein</topology>
    </subcellularLocation>
</comment>
<feature type="transmembrane region" description="Helical" evidence="7">
    <location>
        <begin position="6"/>
        <end position="29"/>
    </location>
</feature>
<keyword evidence="3" id="KW-0813">Transport</keyword>
<evidence type="ECO:0000256" key="3">
    <source>
        <dbReference type="ARBA" id="ARBA00022496"/>
    </source>
</evidence>
<dbReference type="OMA" id="NEWNKIV"/>
<evidence type="ECO:0000256" key="1">
    <source>
        <dbReference type="ARBA" id="ARBA00004141"/>
    </source>
</evidence>
<keyword evidence="3" id="KW-0410">Iron transport</keyword>
<proteinExistence type="inferred from homology"/>
<evidence type="ECO:0000313" key="9">
    <source>
        <dbReference type="Proteomes" id="UP000018144"/>
    </source>
</evidence>
<dbReference type="InterPro" id="IPR004923">
    <property type="entry name" value="FTR1/Fip1/EfeU"/>
</dbReference>
<evidence type="ECO:0000256" key="5">
    <source>
        <dbReference type="ARBA" id="ARBA00022989"/>
    </source>
</evidence>
<accession>U4LJX6</accession>
<keyword evidence="5 7" id="KW-1133">Transmembrane helix</keyword>
<feature type="transmembrane region" description="Helical" evidence="7">
    <location>
        <begin position="156"/>
        <end position="176"/>
    </location>
</feature>
<dbReference type="STRING" id="1076935.U4LJX6"/>
<name>U4LJX6_PYROM</name>
<dbReference type="eggNOG" id="ENOG502QQWE">
    <property type="taxonomic scope" value="Eukaryota"/>
</dbReference>
<feature type="transmembrane region" description="Helical" evidence="7">
    <location>
        <begin position="182"/>
        <end position="207"/>
    </location>
</feature>
<evidence type="ECO:0000256" key="4">
    <source>
        <dbReference type="ARBA" id="ARBA00022692"/>
    </source>
</evidence>
<feature type="transmembrane region" description="Helical" evidence="7">
    <location>
        <begin position="86"/>
        <end position="107"/>
    </location>
</feature>
<evidence type="ECO:0000256" key="6">
    <source>
        <dbReference type="ARBA" id="ARBA00023136"/>
    </source>
</evidence>
<feature type="transmembrane region" description="Helical" evidence="7">
    <location>
        <begin position="50"/>
        <end position="74"/>
    </location>
</feature>
<keyword evidence="3" id="KW-0406">Ion transport</keyword>
<dbReference type="GO" id="GO:0015093">
    <property type="term" value="F:ferrous iron transmembrane transporter activity"/>
    <property type="evidence" value="ECO:0007669"/>
    <property type="project" value="TreeGrafter"/>
</dbReference>
<dbReference type="Proteomes" id="UP000018144">
    <property type="component" value="Unassembled WGS sequence"/>
</dbReference>
<protein>
    <submittedName>
        <fullName evidence="8">Similar to Plasma membrane iron permease acc. no. Q09919</fullName>
    </submittedName>
</protein>
<keyword evidence="4 7" id="KW-0812">Transmembrane</keyword>
<dbReference type="GO" id="GO:0033573">
    <property type="term" value="C:high-affinity iron permease complex"/>
    <property type="evidence" value="ECO:0007669"/>
    <property type="project" value="InterPro"/>
</dbReference>
<reference evidence="8 9" key="1">
    <citation type="journal article" date="2013" name="PLoS Genet.">
        <title>The genome and development-dependent transcriptomes of Pyronema confluens: a window into fungal evolution.</title>
        <authorList>
            <person name="Traeger S."/>
            <person name="Altegoer F."/>
            <person name="Freitag M."/>
            <person name="Gabaldon T."/>
            <person name="Kempken F."/>
            <person name="Kumar A."/>
            <person name="Marcet-Houben M."/>
            <person name="Poggeler S."/>
            <person name="Stajich J.E."/>
            <person name="Nowrousian M."/>
        </authorList>
    </citation>
    <scope>NUCLEOTIDE SEQUENCE [LARGE SCALE GENOMIC DNA]</scope>
    <source>
        <strain evidence="9">CBS 100304</strain>
        <tissue evidence="8">Vegetative mycelium</tissue>
    </source>
</reference>
<comment type="similarity">
    <text evidence="2">Belongs to the oxidase-dependent Fe transporter (OFeT) (TC 9.A.10.1) family.</text>
</comment>
<keyword evidence="3" id="KW-0408">Iron</keyword>
<evidence type="ECO:0000256" key="2">
    <source>
        <dbReference type="ARBA" id="ARBA00008333"/>
    </source>
</evidence>
<keyword evidence="6 7" id="KW-0472">Membrane</keyword>
<keyword evidence="9" id="KW-1185">Reference proteome</keyword>
<evidence type="ECO:0000256" key="7">
    <source>
        <dbReference type="SAM" id="Phobius"/>
    </source>
</evidence>
<dbReference type="PANTHER" id="PTHR31632">
    <property type="entry name" value="IRON TRANSPORTER FTH1"/>
    <property type="match status" value="1"/>
</dbReference>
<dbReference type="EMBL" id="HF935655">
    <property type="protein sequence ID" value="CCX31847.1"/>
    <property type="molecule type" value="Genomic_DNA"/>
</dbReference>